<name>A0ABM4ACA8_ZIZJJ</name>
<keyword evidence="1" id="KW-0732">Signal</keyword>
<dbReference type="Proteomes" id="UP001652623">
    <property type="component" value="Chromosome 6"/>
</dbReference>
<gene>
    <name evidence="3" type="primary">LOC107429770</name>
</gene>
<feature type="signal peptide" evidence="1">
    <location>
        <begin position="1"/>
        <end position="17"/>
    </location>
</feature>
<reference evidence="3" key="1">
    <citation type="submission" date="2025-08" db="UniProtKB">
        <authorList>
            <consortium name="RefSeq"/>
        </authorList>
    </citation>
    <scope>IDENTIFICATION</scope>
    <source>
        <tissue evidence="3">Seedling</tissue>
    </source>
</reference>
<feature type="chain" id="PRO_5045750746" evidence="1">
    <location>
        <begin position="18"/>
        <end position="155"/>
    </location>
</feature>
<sequence>MLIFLLLIYNCCNLVYNLKINMCSYYQLADLSLVTVSSICTKSFHSMHLYSFVHFSYHSLIDNQRVRCRESSIEIPITEECYILLFSLCWCKECRNYTCSKHICGGIPSFEKSFMLEGIPVINLVGKLRELKKRLECLVGSLENMLMNCIGRWRL</sequence>
<protein>
    <submittedName>
        <fullName evidence="3">Uncharacterized protein LOC107429770 isoform X2</fullName>
    </submittedName>
</protein>
<dbReference type="GeneID" id="107429770"/>
<organism evidence="2 3">
    <name type="scientific">Ziziphus jujuba</name>
    <name type="common">Chinese jujube</name>
    <name type="synonym">Ziziphus sativa</name>
    <dbReference type="NCBI Taxonomy" id="326968"/>
    <lineage>
        <taxon>Eukaryota</taxon>
        <taxon>Viridiplantae</taxon>
        <taxon>Streptophyta</taxon>
        <taxon>Embryophyta</taxon>
        <taxon>Tracheophyta</taxon>
        <taxon>Spermatophyta</taxon>
        <taxon>Magnoliopsida</taxon>
        <taxon>eudicotyledons</taxon>
        <taxon>Gunneridae</taxon>
        <taxon>Pentapetalae</taxon>
        <taxon>rosids</taxon>
        <taxon>fabids</taxon>
        <taxon>Rosales</taxon>
        <taxon>Rhamnaceae</taxon>
        <taxon>Paliureae</taxon>
        <taxon>Ziziphus</taxon>
    </lineage>
</organism>
<keyword evidence="2" id="KW-1185">Reference proteome</keyword>
<evidence type="ECO:0000313" key="2">
    <source>
        <dbReference type="Proteomes" id="UP001652623"/>
    </source>
</evidence>
<accession>A0ABM4ACA8</accession>
<dbReference type="RefSeq" id="XP_060674362.1">
    <property type="nucleotide sequence ID" value="XM_060818379.1"/>
</dbReference>
<evidence type="ECO:0000313" key="3">
    <source>
        <dbReference type="RefSeq" id="XP_060674362.1"/>
    </source>
</evidence>
<evidence type="ECO:0000256" key="1">
    <source>
        <dbReference type="SAM" id="SignalP"/>
    </source>
</evidence>
<proteinExistence type="predicted"/>